<organism evidence="6 7">
    <name type="scientific">Actinomadura viridis</name>
    <dbReference type="NCBI Taxonomy" id="58110"/>
    <lineage>
        <taxon>Bacteria</taxon>
        <taxon>Bacillati</taxon>
        <taxon>Actinomycetota</taxon>
        <taxon>Actinomycetes</taxon>
        <taxon>Streptosporangiales</taxon>
        <taxon>Thermomonosporaceae</taxon>
        <taxon>Actinomadura</taxon>
    </lineage>
</organism>
<dbReference type="Pfam" id="PF19361">
    <property type="entry name" value="DUF5937"/>
    <property type="match status" value="1"/>
</dbReference>
<evidence type="ECO:0000256" key="3">
    <source>
        <dbReference type="ARBA" id="ARBA00023163"/>
    </source>
</evidence>
<dbReference type="InterPro" id="IPR036390">
    <property type="entry name" value="WH_DNA-bd_sf"/>
</dbReference>
<proteinExistence type="predicted"/>
<accession>A0A931DNT4</accession>
<gene>
    <name evidence="6" type="ORF">IW256_004136</name>
</gene>
<protein>
    <submittedName>
        <fullName evidence="6">DNA-binding transcriptional ArsR family regulator</fullName>
    </submittedName>
</protein>
<comment type="caution">
    <text evidence="6">The sequence shown here is derived from an EMBL/GenBank/DDBJ whole genome shotgun (WGS) entry which is preliminary data.</text>
</comment>
<sequence>MIRFEVDTEDLLHSRFALSPLFELNCLLRALAGLPGRLPPAWSDRLVPVFRRLRAETPLEAVLALHSPTQGPGFTAPPPRLGLAQTIEDDLEQVRATPLDLARSEIAAALRHRHPTSPTSPGTTDSAGRAAALLARDDVVALVAGTLETAWRGLLAPSWPQLRAICERDVLHRSGRLGQGGWEAALDDLAAQVRWRDRGIEILHTTARETVPLGGRGLLLIPSVFLWPRVAAHTAPTWPHALIYPARGIAALWENTARPEPGALAGLLGRTRARVLLALEEPAGTTQLARALGIAVGAAGDHLAVLRRAGLLDRARAGRGVLYRRTPLGDALARGAPEPEDPPALEDGRN</sequence>
<evidence type="ECO:0000259" key="5">
    <source>
        <dbReference type="SMART" id="SM00418"/>
    </source>
</evidence>
<keyword evidence="7" id="KW-1185">Reference proteome</keyword>
<dbReference type="SMART" id="SM00418">
    <property type="entry name" value="HTH_ARSR"/>
    <property type="match status" value="1"/>
</dbReference>
<feature type="domain" description="HTH arsR-type" evidence="5">
    <location>
        <begin position="262"/>
        <end position="337"/>
    </location>
</feature>
<keyword evidence="2 6" id="KW-0238">DNA-binding</keyword>
<dbReference type="InterPro" id="IPR001845">
    <property type="entry name" value="HTH_ArsR_DNA-bd_dom"/>
</dbReference>
<evidence type="ECO:0000256" key="2">
    <source>
        <dbReference type="ARBA" id="ARBA00023125"/>
    </source>
</evidence>
<dbReference type="EMBL" id="JADOUA010000001">
    <property type="protein sequence ID" value="MBG6090023.1"/>
    <property type="molecule type" value="Genomic_DNA"/>
</dbReference>
<keyword evidence="3" id="KW-0804">Transcription</keyword>
<name>A0A931DNT4_9ACTN</name>
<evidence type="ECO:0000313" key="6">
    <source>
        <dbReference type="EMBL" id="MBG6090023.1"/>
    </source>
</evidence>
<dbReference type="SUPFAM" id="SSF46785">
    <property type="entry name" value="Winged helix' DNA-binding domain"/>
    <property type="match status" value="1"/>
</dbReference>
<dbReference type="PANTHER" id="PTHR43132">
    <property type="entry name" value="ARSENICAL RESISTANCE OPERON REPRESSOR ARSR-RELATED"/>
    <property type="match status" value="1"/>
</dbReference>
<dbReference type="AlphaFoldDB" id="A0A931DNT4"/>
<dbReference type="PANTHER" id="PTHR43132:SF6">
    <property type="entry name" value="HTH-TYPE TRANSCRIPTIONAL REPRESSOR CZRA"/>
    <property type="match status" value="1"/>
</dbReference>
<dbReference type="GO" id="GO:0003700">
    <property type="term" value="F:DNA-binding transcription factor activity"/>
    <property type="evidence" value="ECO:0007669"/>
    <property type="project" value="InterPro"/>
</dbReference>
<dbReference type="CDD" id="cd00090">
    <property type="entry name" value="HTH_ARSR"/>
    <property type="match status" value="1"/>
</dbReference>
<dbReference type="RefSeq" id="WP_197012549.1">
    <property type="nucleotide sequence ID" value="NZ_BAABES010000010.1"/>
</dbReference>
<dbReference type="Proteomes" id="UP000614047">
    <property type="component" value="Unassembled WGS sequence"/>
</dbReference>
<dbReference type="InterPro" id="IPR036388">
    <property type="entry name" value="WH-like_DNA-bd_sf"/>
</dbReference>
<dbReference type="GO" id="GO:0003677">
    <property type="term" value="F:DNA binding"/>
    <property type="evidence" value="ECO:0007669"/>
    <property type="project" value="UniProtKB-KW"/>
</dbReference>
<dbReference type="Gene3D" id="1.10.10.10">
    <property type="entry name" value="Winged helix-like DNA-binding domain superfamily/Winged helix DNA-binding domain"/>
    <property type="match status" value="1"/>
</dbReference>
<dbReference type="InterPro" id="IPR045981">
    <property type="entry name" value="DUF5937"/>
</dbReference>
<evidence type="ECO:0000256" key="4">
    <source>
        <dbReference type="SAM" id="MobiDB-lite"/>
    </source>
</evidence>
<feature type="region of interest" description="Disordered" evidence="4">
    <location>
        <begin position="331"/>
        <end position="350"/>
    </location>
</feature>
<reference evidence="6" key="1">
    <citation type="submission" date="2020-11" db="EMBL/GenBank/DDBJ databases">
        <title>Sequencing the genomes of 1000 actinobacteria strains.</title>
        <authorList>
            <person name="Klenk H.-P."/>
        </authorList>
    </citation>
    <scope>NUCLEOTIDE SEQUENCE</scope>
    <source>
        <strain evidence="6">DSM 43175</strain>
    </source>
</reference>
<keyword evidence="1" id="KW-0805">Transcription regulation</keyword>
<evidence type="ECO:0000256" key="1">
    <source>
        <dbReference type="ARBA" id="ARBA00023015"/>
    </source>
</evidence>
<dbReference type="InterPro" id="IPR051011">
    <property type="entry name" value="Metal_resp_trans_reg"/>
</dbReference>
<dbReference type="InterPro" id="IPR011991">
    <property type="entry name" value="ArsR-like_HTH"/>
</dbReference>
<evidence type="ECO:0000313" key="7">
    <source>
        <dbReference type="Proteomes" id="UP000614047"/>
    </source>
</evidence>
<dbReference type="Pfam" id="PF12840">
    <property type="entry name" value="HTH_20"/>
    <property type="match status" value="1"/>
</dbReference>